<evidence type="ECO:0000256" key="2">
    <source>
        <dbReference type="ARBA" id="ARBA00022643"/>
    </source>
</evidence>
<dbReference type="Proteomes" id="UP000186218">
    <property type="component" value="Unassembled WGS sequence"/>
</dbReference>
<protein>
    <submittedName>
        <fullName evidence="5">Luciferase-like monooxygenase</fullName>
    </submittedName>
</protein>
<accession>A0A1N7D0D3</accession>
<evidence type="ECO:0000313" key="5">
    <source>
        <dbReference type="EMBL" id="SIR69291.1"/>
    </source>
</evidence>
<dbReference type="InterPro" id="IPR036661">
    <property type="entry name" value="Luciferase-like_sf"/>
</dbReference>
<evidence type="ECO:0000256" key="1">
    <source>
        <dbReference type="ARBA" id="ARBA00022630"/>
    </source>
</evidence>
<keyword evidence="4 5" id="KW-0503">Monooxygenase</keyword>
<dbReference type="AlphaFoldDB" id="A0A1N7D0D3"/>
<evidence type="ECO:0000256" key="3">
    <source>
        <dbReference type="ARBA" id="ARBA00023002"/>
    </source>
</evidence>
<keyword evidence="2" id="KW-0288">FMN</keyword>
<dbReference type="RefSeq" id="WP_076476092.1">
    <property type="nucleotide sequence ID" value="NZ_FTNT01000001.1"/>
</dbReference>
<proteinExistence type="predicted"/>
<dbReference type="SUPFAM" id="SSF51679">
    <property type="entry name" value="Bacterial luciferase-like"/>
    <property type="match status" value="1"/>
</dbReference>
<keyword evidence="6" id="KW-1185">Reference proteome</keyword>
<dbReference type="OrthoDB" id="9130786at2"/>
<name>A0A1N7D0D3_9NOCA</name>
<sequence>MSGHAEPYLALGLNGAQLVELTSDDALLRRWDALPLGFTVLGLDRIDPFVEPAEQTLDASAVGAILGPRTSGARFLIAAAAHRDHPYNLARRVTSLGHLSGGRSGLVIGQSDRYAPSTDRVRGTWRGTTGDGVALTADTALAAAHAVRALEQSWPFDSIVADRETGILIQADRIAHVDLDDVFSIAGPLNAPTPAAGVSVIGWYGDDAPVDPGIDLSIGSGGYVREVALGADLPSGDCCGILLRPGPTDPLRVVFDEAERLLSVGLRPIGLGTAIRAAVDLPMAPGRPAAVRAAFPVPQPHPAL</sequence>
<dbReference type="PANTHER" id="PTHR30011">
    <property type="entry name" value="ALKANESULFONATE MONOOXYGENASE-RELATED"/>
    <property type="match status" value="1"/>
</dbReference>
<dbReference type="GO" id="GO:0016705">
    <property type="term" value="F:oxidoreductase activity, acting on paired donors, with incorporation or reduction of molecular oxygen"/>
    <property type="evidence" value="ECO:0007669"/>
    <property type="project" value="InterPro"/>
</dbReference>
<reference evidence="5 6" key="1">
    <citation type="submission" date="2017-01" db="EMBL/GenBank/DDBJ databases">
        <authorList>
            <person name="Mah S.A."/>
            <person name="Swanson W.J."/>
            <person name="Moy G.W."/>
            <person name="Vacquier V.D."/>
        </authorList>
    </citation>
    <scope>NUCLEOTIDE SEQUENCE [LARGE SCALE GENOMIC DNA]</scope>
    <source>
        <strain evidence="5 6">CPCC 203464</strain>
    </source>
</reference>
<organism evidence="5 6">
    <name type="scientific">Williamsia sterculiae</name>
    <dbReference type="NCBI Taxonomy" id="1344003"/>
    <lineage>
        <taxon>Bacteria</taxon>
        <taxon>Bacillati</taxon>
        <taxon>Actinomycetota</taxon>
        <taxon>Actinomycetes</taxon>
        <taxon>Mycobacteriales</taxon>
        <taxon>Nocardiaceae</taxon>
        <taxon>Williamsia</taxon>
    </lineage>
</organism>
<gene>
    <name evidence="5" type="ORF">SAMN05445060_0483</name>
</gene>
<dbReference type="EMBL" id="FTNT01000001">
    <property type="protein sequence ID" value="SIR69291.1"/>
    <property type="molecule type" value="Genomic_DNA"/>
</dbReference>
<evidence type="ECO:0000313" key="6">
    <source>
        <dbReference type="Proteomes" id="UP000186218"/>
    </source>
</evidence>
<keyword evidence="1" id="KW-0285">Flavoprotein</keyword>
<dbReference type="GO" id="GO:0004497">
    <property type="term" value="F:monooxygenase activity"/>
    <property type="evidence" value="ECO:0007669"/>
    <property type="project" value="UniProtKB-KW"/>
</dbReference>
<dbReference type="PANTHER" id="PTHR30011:SF16">
    <property type="entry name" value="C2H2 FINGER DOMAIN TRANSCRIPTION FACTOR (EUROFUNG)-RELATED"/>
    <property type="match status" value="1"/>
</dbReference>
<dbReference type="Gene3D" id="3.20.20.30">
    <property type="entry name" value="Luciferase-like domain"/>
    <property type="match status" value="1"/>
</dbReference>
<dbReference type="STRING" id="1344003.SAMN05445060_0483"/>
<keyword evidence="3" id="KW-0560">Oxidoreductase</keyword>
<dbReference type="InterPro" id="IPR051260">
    <property type="entry name" value="Diverse_substr_monoxygenases"/>
</dbReference>
<evidence type="ECO:0000256" key="4">
    <source>
        <dbReference type="ARBA" id="ARBA00023033"/>
    </source>
</evidence>